<dbReference type="Proteomes" id="UP000675880">
    <property type="component" value="Unassembled WGS sequence"/>
</dbReference>
<protein>
    <submittedName>
        <fullName evidence="2">Uncharacterized protein</fullName>
    </submittedName>
</protein>
<sequence length="521" mass="57572">MSLWLALFAGIGLGASLLPARAADVPLSEPIPSTVYEIELTYIGERTDPTVAFSGPPPTAAPLPYRPFLPILELRASLGAVRPFGPCRGQVTKLNASLEVQWSAAGAARCGQRIELHPAGKPVDLLSYRMLRLRGRATGSVVVGIEDLAGYRREDNWTVSTLSGSFDLTVSLQEISRGVDLRQVTALVVSAEGQGGQIQLEKIEVTQETPVMKRQAGTGFWVWNYRQAVKDPEAMLSTCRAQGCSRLLIQVPAQSDDEGLWREYAQLMAKVRDAGIEPWVLDGYPEAIQEPQRLADKIWRLLHLVPLGLLSGVQLDLEPYLVSGFLQDEAQLRRYLGTIEMVKDAIQGRARLSMVIPFWLAAPTVSGRPLAFAVMDLADEVAVMSYRTDLDEIQDIADDILRYGSVSGIPVWLAVETTVLPVEQHVVLRRAPQSGQADALLDRDHRLLRWRPIGEADSTGLHREWFRVHRRFTVNPERLSFAGRSRAQVSSAIKTIRDTTSHSSFSGVMIHDLDGFRALAE</sequence>
<evidence type="ECO:0000313" key="3">
    <source>
        <dbReference type="Proteomes" id="UP000675880"/>
    </source>
</evidence>
<comment type="caution">
    <text evidence="2">The sequence shown here is derived from an EMBL/GenBank/DDBJ whole genome shotgun (WGS) entry which is preliminary data.</text>
</comment>
<reference evidence="2 3" key="1">
    <citation type="submission" date="2021-02" db="EMBL/GenBank/DDBJ databases">
        <authorList>
            <person name="Han P."/>
        </authorList>
    </citation>
    <scope>NUCLEOTIDE SEQUENCE [LARGE SCALE GENOMIC DNA]</scope>
    <source>
        <strain evidence="2">Candidatus Nitrospira sp. ZN2</strain>
    </source>
</reference>
<dbReference type="RefSeq" id="WP_213041042.1">
    <property type="nucleotide sequence ID" value="NZ_CAJNBJ010000001.1"/>
</dbReference>
<accession>A0ABM8QRZ5</accession>
<evidence type="ECO:0000256" key="1">
    <source>
        <dbReference type="SAM" id="SignalP"/>
    </source>
</evidence>
<evidence type="ECO:0000313" key="2">
    <source>
        <dbReference type="EMBL" id="CAE6712206.1"/>
    </source>
</evidence>
<name>A0ABM8QRZ5_9BACT</name>
<organism evidence="2 3">
    <name type="scientific">Nitrospira defluvii</name>
    <dbReference type="NCBI Taxonomy" id="330214"/>
    <lineage>
        <taxon>Bacteria</taxon>
        <taxon>Pseudomonadati</taxon>
        <taxon>Nitrospirota</taxon>
        <taxon>Nitrospiria</taxon>
        <taxon>Nitrospirales</taxon>
        <taxon>Nitrospiraceae</taxon>
        <taxon>Nitrospira</taxon>
    </lineage>
</organism>
<feature type="signal peptide" evidence="1">
    <location>
        <begin position="1"/>
        <end position="22"/>
    </location>
</feature>
<dbReference type="EMBL" id="CAJNBJ010000001">
    <property type="protein sequence ID" value="CAE6712206.1"/>
    <property type="molecule type" value="Genomic_DNA"/>
</dbReference>
<keyword evidence="3" id="KW-1185">Reference proteome</keyword>
<keyword evidence="1" id="KW-0732">Signal</keyword>
<proteinExistence type="predicted"/>
<gene>
    <name evidence="2" type="ORF">NSPZN2_11273</name>
</gene>
<feature type="chain" id="PRO_5046686308" evidence="1">
    <location>
        <begin position="23"/>
        <end position="521"/>
    </location>
</feature>